<accession>A0A397HF15</accession>
<evidence type="ECO:0000256" key="3">
    <source>
        <dbReference type="ARBA" id="ARBA00022777"/>
    </source>
</evidence>
<evidence type="ECO:0000259" key="6">
    <source>
        <dbReference type="PROSITE" id="PS50011"/>
    </source>
</evidence>
<feature type="domain" description="Protein kinase" evidence="6">
    <location>
        <begin position="75"/>
        <end position="326"/>
    </location>
</feature>
<dbReference type="GO" id="GO:0004674">
    <property type="term" value="F:protein serine/threonine kinase activity"/>
    <property type="evidence" value="ECO:0007669"/>
    <property type="project" value="TreeGrafter"/>
</dbReference>
<name>A0A397HF15_9GLOM</name>
<keyword evidence="1" id="KW-0808">Transferase</keyword>
<evidence type="ECO:0000313" key="8">
    <source>
        <dbReference type="Proteomes" id="UP000266861"/>
    </source>
</evidence>
<dbReference type="Gene3D" id="1.10.510.10">
    <property type="entry name" value="Transferase(Phosphotransferase) domain 1"/>
    <property type="match status" value="2"/>
</dbReference>
<keyword evidence="3" id="KW-0418">Kinase</keyword>
<dbReference type="GO" id="GO:0005524">
    <property type="term" value="F:ATP binding"/>
    <property type="evidence" value="ECO:0007669"/>
    <property type="project" value="UniProtKB-UniRule"/>
</dbReference>
<dbReference type="InterPro" id="IPR000719">
    <property type="entry name" value="Prot_kinase_dom"/>
</dbReference>
<dbReference type="STRING" id="1348612.A0A397HF15"/>
<evidence type="ECO:0000256" key="1">
    <source>
        <dbReference type="ARBA" id="ARBA00022679"/>
    </source>
</evidence>
<feature type="binding site" evidence="5">
    <location>
        <position position="113"/>
    </location>
    <ligand>
        <name>ATP</name>
        <dbReference type="ChEBI" id="CHEBI:30616"/>
    </ligand>
</feature>
<dbReference type="PROSITE" id="PS50011">
    <property type="entry name" value="PROTEIN_KINASE_DOM"/>
    <property type="match status" value="1"/>
</dbReference>
<dbReference type="EMBL" id="PQFF01000316">
    <property type="protein sequence ID" value="RHZ61695.1"/>
    <property type="molecule type" value="Genomic_DNA"/>
</dbReference>
<keyword evidence="4 5" id="KW-0067">ATP-binding</keyword>
<gene>
    <name evidence="7" type="ORF">Glove_346g103</name>
</gene>
<dbReference type="OrthoDB" id="26722at2759"/>
<reference evidence="7 8" key="1">
    <citation type="submission" date="2018-08" db="EMBL/GenBank/DDBJ databases">
        <title>Genome and evolution of the arbuscular mycorrhizal fungus Diversispora epigaea (formerly Glomus versiforme) and its bacterial endosymbionts.</title>
        <authorList>
            <person name="Sun X."/>
            <person name="Fei Z."/>
            <person name="Harrison M."/>
        </authorList>
    </citation>
    <scope>NUCLEOTIDE SEQUENCE [LARGE SCALE GENOMIC DNA]</scope>
    <source>
        <strain evidence="7 8">IT104</strain>
    </source>
</reference>
<keyword evidence="2 5" id="KW-0547">Nucleotide-binding</keyword>
<dbReference type="InterPro" id="IPR017441">
    <property type="entry name" value="Protein_kinase_ATP_BS"/>
</dbReference>
<dbReference type="InterPro" id="IPR011009">
    <property type="entry name" value="Kinase-like_dom_sf"/>
</dbReference>
<comment type="caution">
    <text evidence="7">The sequence shown here is derived from an EMBL/GenBank/DDBJ whole genome shotgun (WGS) entry which is preliminary data.</text>
</comment>
<dbReference type="PANTHER" id="PTHR44329">
    <property type="entry name" value="SERINE/THREONINE-PROTEIN KINASE TNNI3K-RELATED"/>
    <property type="match status" value="1"/>
</dbReference>
<proteinExistence type="predicted"/>
<dbReference type="Pfam" id="PF00069">
    <property type="entry name" value="Pkinase"/>
    <property type="match status" value="1"/>
</dbReference>
<evidence type="ECO:0000313" key="7">
    <source>
        <dbReference type="EMBL" id="RHZ61695.1"/>
    </source>
</evidence>
<evidence type="ECO:0000256" key="4">
    <source>
        <dbReference type="ARBA" id="ARBA00022840"/>
    </source>
</evidence>
<evidence type="ECO:0000256" key="2">
    <source>
        <dbReference type="ARBA" id="ARBA00022741"/>
    </source>
</evidence>
<dbReference type="PRINTS" id="PR00109">
    <property type="entry name" value="TYRKINASE"/>
</dbReference>
<keyword evidence="8" id="KW-1185">Reference proteome</keyword>
<dbReference type="PANTHER" id="PTHR44329:SF288">
    <property type="entry name" value="MITOGEN-ACTIVATED PROTEIN KINASE KINASE KINASE 20"/>
    <property type="match status" value="1"/>
</dbReference>
<organism evidence="7 8">
    <name type="scientific">Diversispora epigaea</name>
    <dbReference type="NCBI Taxonomy" id="1348612"/>
    <lineage>
        <taxon>Eukaryota</taxon>
        <taxon>Fungi</taxon>
        <taxon>Fungi incertae sedis</taxon>
        <taxon>Mucoromycota</taxon>
        <taxon>Glomeromycotina</taxon>
        <taxon>Glomeromycetes</taxon>
        <taxon>Diversisporales</taxon>
        <taxon>Diversisporaceae</taxon>
        <taxon>Diversispora</taxon>
    </lineage>
</organism>
<dbReference type="AlphaFoldDB" id="A0A397HF15"/>
<protein>
    <recommendedName>
        <fullName evidence="6">Protein kinase domain-containing protein</fullName>
    </recommendedName>
</protein>
<dbReference type="InterPro" id="IPR001245">
    <property type="entry name" value="Ser-Thr/Tyr_kinase_cat_dom"/>
</dbReference>
<dbReference type="InterPro" id="IPR051681">
    <property type="entry name" value="Ser/Thr_Kinases-Pseudokinases"/>
</dbReference>
<evidence type="ECO:0000256" key="5">
    <source>
        <dbReference type="PROSITE-ProRule" id="PRU10141"/>
    </source>
</evidence>
<dbReference type="PROSITE" id="PS00107">
    <property type="entry name" value="PROTEIN_KINASE_ATP"/>
    <property type="match status" value="1"/>
</dbReference>
<dbReference type="SUPFAM" id="SSF56112">
    <property type="entry name" value="Protein kinase-like (PK-like)"/>
    <property type="match status" value="2"/>
</dbReference>
<dbReference type="Proteomes" id="UP000266861">
    <property type="component" value="Unassembled WGS sequence"/>
</dbReference>
<sequence>MDEKFTLSKFDINPGCLKCRRKRINNTQFCGRCFATNSLIVNSGNINIDNFIKKTQSPYKNLNESFLVWAPYDEFTNIELIGKGGFSQIYKATWKKNKNDGTIDRSKTEIVLKVLNNSQNVDTEFLKEIPQTKNYAFILEYARNGDFQHFVYNNFKEFTWKKKIQYFYDIVGGINRIHEKKIIHRDLHGGNILVNRNRSVNRSQNDCAIISDLGFSQPATIDSRKSQIYGIIPYMAPELFKGQPYSYASDIYSIGMIMWQLTSGHRPFHDQEHGPKLILDILDGKRPEITKDTPECWANIMKRCWHSDPSQRPTIKEIRLDYNPYELKEAEDKRLEMIKSKKSFVKNPGYEHPNSRYYSTSLNSMLSDLFFNNDLLSNDNFDIMDFNSNQENYFEHLNCNSSVAENSKKHFLNELLLEENNEDQNDFKRRKIAEYFDECFVDNDMTNIMKRCWHPDPSQRPTIKEISKLSDIFYDTCYYDVDYNKNFCPGVYDTRLEFNEAGKTV</sequence>